<dbReference type="Pfam" id="PF22680">
    <property type="entry name" value="Glyco_hydro_123_N_2"/>
    <property type="match status" value="1"/>
</dbReference>
<dbReference type="AlphaFoldDB" id="A0A413K588"/>
<dbReference type="Pfam" id="PF13320">
    <property type="entry name" value="GH123_cat"/>
    <property type="match status" value="1"/>
</dbReference>
<dbReference type="Proteomes" id="UP000284614">
    <property type="component" value="Unassembled WGS sequence"/>
</dbReference>
<sequence>MKRITTLLLSCLVSTGPLLAQQGVTQCGIPTGQAPFPLQSYKELPDPVTPSGKEWAAVKTPQVQWGNTDTRYAKHVVPMIQSQKSVTLEGWRGEKLHAQAVVWTGTDLEGLNYSLSEFKNSKGDVLPASAFSGGFVRYVMTDELNKDGRGACGYRPDHSIYDSLLVADPIDHLLTSMPMEAKSTQAIWINCQIPQTVSPGVYRGTVEVKDGDQRLSTLKMDIKVSSRVLPAPSEWAYHLDLWQSPFAVARYYQVPLWSQEHMDAMRPLMKMLADAGQKIITATIMHKPWNGQTYDYFESMVTWTKKVDGTWAFDYGVFDKWVEMMMSVGIDKQINCYSMVPWKLSFQYFDQATNSMQYAKTAPGEKAYEEMWVAMLKSFSKHLREKGWFDICAIAMDERPMEVMQKTLQVIRKADPEFKVSLAGNFHKELEADIYDYCIPIGASYPKEVLARRAQKQLPTTYYTCCTEAFPNTFTFSDPAEAAWMSYYSAKDHLDGYLRWAYNSWPKEPLLDSRFEAWAGGDTYLVYPGARSSIRFEKLIEGVQAHEKITILRKEFTDKKNKNGFKKLEKMLSTFKLKDFPEVPAAETVNKANKILNSL</sequence>
<dbReference type="RefSeq" id="WP_005822153.1">
    <property type="nucleotide sequence ID" value="NZ_JADYUS010000021.1"/>
</dbReference>
<feature type="signal peptide" evidence="1">
    <location>
        <begin position="1"/>
        <end position="20"/>
    </location>
</feature>
<evidence type="ECO:0000256" key="1">
    <source>
        <dbReference type="SAM" id="SignalP"/>
    </source>
</evidence>
<reference evidence="4 5" key="1">
    <citation type="submission" date="2018-08" db="EMBL/GenBank/DDBJ databases">
        <title>A genome reference for cultivated species of the human gut microbiota.</title>
        <authorList>
            <person name="Zou Y."/>
            <person name="Xue W."/>
            <person name="Luo G."/>
        </authorList>
    </citation>
    <scope>NUCLEOTIDE SEQUENCE [LARGE SCALE GENOMIC DNA]</scope>
    <source>
        <strain evidence="4 5">OF01-1</strain>
    </source>
</reference>
<evidence type="ECO:0000313" key="5">
    <source>
        <dbReference type="Proteomes" id="UP000284614"/>
    </source>
</evidence>
<dbReference type="InterPro" id="IPR025150">
    <property type="entry name" value="GH123_cat"/>
</dbReference>
<feature type="domain" description="Glycoside hydrolase 123 N-terminal" evidence="3">
    <location>
        <begin position="65"/>
        <end position="209"/>
    </location>
</feature>
<keyword evidence="1" id="KW-0732">Signal</keyword>
<dbReference type="EMBL" id="QSDG01000002">
    <property type="protein sequence ID" value="RGY71324.1"/>
    <property type="molecule type" value="Genomic_DNA"/>
</dbReference>
<evidence type="ECO:0000259" key="3">
    <source>
        <dbReference type="Pfam" id="PF22680"/>
    </source>
</evidence>
<dbReference type="InterPro" id="IPR053850">
    <property type="entry name" value="Glyco_hydro_123_N_2"/>
</dbReference>
<gene>
    <name evidence="4" type="ORF">DXA27_03615</name>
</gene>
<evidence type="ECO:0000313" key="4">
    <source>
        <dbReference type="EMBL" id="RGY71324.1"/>
    </source>
</evidence>
<accession>A0A413K588</accession>
<comment type="caution">
    <text evidence="4">The sequence shown here is derived from an EMBL/GenBank/DDBJ whole genome shotgun (WGS) entry which is preliminary data.</text>
</comment>
<proteinExistence type="predicted"/>
<evidence type="ECO:0000259" key="2">
    <source>
        <dbReference type="Pfam" id="PF13320"/>
    </source>
</evidence>
<protein>
    <submittedName>
        <fullName evidence="4">DUF4091 domain-containing protein</fullName>
    </submittedName>
</protein>
<name>A0A413K588_BACFG</name>
<feature type="chain" id="PRO_5019305989" evidence="1">
    <location>
        <begin position="21"/>
        <end position="599"/>
    </location>
</feature>
<feature type="domain" description="Glycoside hydrolase 123 catalytic" evidence="2">
    <location>
        <begin position="242"/>
        <end position="552"/>
    </location>
</feature>
<organism evidence="4 5">
    <name type="scientific">Bacteroides fragilis</name>
    <dbReference type="NCBI Taxonomy" id="817"/>
    <lineage>
        <taxon>Bacteria</taxon>
        <taxon>Pseudomonadati</taxon>
        <taxon>Bacteroidota</taxon>
        <taxon>Bacteroidia</taxon>
        <taxon>Bacteroidales</taxon>
        <taxon>Bacteroidaceae</taxon>
        <taxon>Bacteroides</taxon>
    </lineage>
</organism>